<evidence type="ECO:0000313" key="3">
    <source>
        <dbReference type="Proteomes" id="UP000631034"/>
    </source>
</evidence>
<dbReference type="CDD" id="cd00683">
    <property type="entry name" value="Trans_IPPS_HH"/>
    <property type="match status" value="1"/>
</dbReference>
<dbReference type="GO" id="GO:0004311">
    <property type="term" value="F:geranylgeranyl diphosphate synthase activity"/>
    <property type="evidence" value="ECO:0007669"/>
    <property type="project" value="InterPro"/>
</dbReference>
<dbReference type="InterPro" id="IPR033904">
    <property type="entry name" value="Trans_IPPS_HH"/>
</dbReference>
<keyword evidence="3" id="KW-1185">Reference proteome</keyword>
<evidence type="ECO:0000256" key="1">
    <source>
        <dbReference type="SAM" id="MobiDB-lite"/>
    </source>
</evidence>
<dbReference type="Pfam" id="PF00494">
    <property type="entry name" value="SQS_PSY"/>
    <property type="match status" value="1"/>
</dbReference>
<keyword evidence="2" id="KW-0808">Transferase</keyword>
<dbReference type="PANTHER" id="PTHR31480">
    <property type="entry name" value="BIFUNCTIONAL LYCOPENE CYCLASE/PHYTOENE SYNTHASE"/>
    <property type="match status" value="1"/>
</dbReference>
<dbReference type="InterPro" id="IPR044843">
    <property type="entry name" value="Trans_IPPS_bact-type"/>
</dbReference>
<dbReference type="EMBL" id="JACZHT010000002">
    <property type="protein sequence ID" value="MBE1236686.1"/>
    <property type="molecule type" value="Genomic_DNA"/>
</dbReference>
<dbReference type="SFLD" id="SFLDG01018">
    <property type="entry name" value="Squalene/Phytoene_Synthase_Lik"/>
    <property type="match status" value="1"/>
</dbReference>
<organism evidence="2 3">
    <name type="scientific">Phaeovibrio sulfidiphilus</name>
    <dbReference type="NCBI Taxonomy" id="1220600"/>
    <lineage>
        <taxon>Bacteria</taxon>
        <taxon>Pseudomonadati</taxon>
        <taxon>Pseudomonadota</taxon>
        <taxon>Alphaproteobacteria</taxon>
        <taxon>Rhodospirillales</taxon>
        <taxon>Rhodospirillaceae</taxon>
        <taxon>Phaeovibrio</taxon>
    </lineage>
</organism>
<feature type="region of interest" description="Disordered" evidence="1">
    <location>
        <begin position="1"/>
        <end position="32"/>
    </location>
</feature>
<name>A0A8J6YNM8_9PROT</name>
<reference evidence="2" key="1">
    <citation type="submission" date="2020-10" db="EMBL/GenBank/DDBJ databases">
        <title>Genome sequence of the unusual species of purple photosynthetic bacteria, Phaeovibrio sulfidiphilus DSM 23193, type strain.</title>
        <authorList>
            <person name="Kyndt J.A."/>
            <person name="Meyer T.E."/>
        </authorList>
    </citation>
    <scope>NUCLEOTIDE SEQUENCE</scope>
    <source>
        <strain evidence="2">DSM 23193</strain>
    </source>
</reference>
<evidence type="ECO:0000313" key="2">
    <source>
        <dbReference type="EMBL" id="MBE1236686.1"/>
    </source>
</evidence>
<dbReference type="Gene3D" id="1.10.600.10">
    <property type="entry name" value="Farnesyl Diphosphate Synthase"/>
    <property type="match status" value="1"/>
</dbReference>
<comment type="caution">
    <text evidence="2">The sequence shown here is derived from an EMBL/GenBank/DDBJ whole genome shotgun (WGS) entry which is preliminary data.</text>
</comment>
<proteinExistence type="predicted"/>
<dbReference type="NCBIfam" id="TIGR03464">
    <property type="entry name" value="HpnC"/>
    <property type="match status" value="1"/>
</dbReference>
<dbReference type="RefSeq" id="WP_192533679.1">
    <property type="nucleotide sequence ID" value="NZ_JACZHT010000002.1"/>
</dbReference>
<dbReference type="InterPro" id="IPR002060">
    <property type="entry name" value="Squ/phyt_synthse"/>
</dbReference>
<dbReference type="SFLD" id="SFLDG01212">
    <property type="entry name" value="Phytoene_synthase_like"/>
    <property type="match status" value="1"/>
</dbReference>
<dbReference type="Proteomes" id="UP000631034">
    <property type="component" value="Unassembled WGS sequence"/>
</dbReference>
<dbReference type="GO" id="GO:0051996">
    <property type="term" value="F:squalene synthase [NAD(P)H] activity"/>
    <property type="evidence" value="ECO:0007669"/>
    <property type="project" value="UniProtKB-EC"/>
</dbReference>
<dbReference type="InterPro" id="IPR017827">
    <property type="entry name" value="HSQ_synthase_HpnC"/>
</dbReference>
<dbReference type="SFLD" id="SFLDS00005">
    <property type="entry name" value="Isoprenoid_Synthase_Type_I"/>
    <property type="match status" value="1"/>
</dbReference>
<accession>A0A8J6YNM8</accession>
<dbReference type="GO" id="GO:0016114">
    <property type="term" value="P:terpenoid biosynthetic process"/>
    <property type="evidence" value="ECO:0007669"/>
    <property type="project" value="UniProtKB-ARBA"/>
</dbReference>
<gene>
    <name evidence="2" type="primary">hpnC</name>
    <name evidence="2" type="ORF">IHV25_03340</name>
</gene>
<dbReference type="InterPro" id="IPR008949">
    <property type="entry name" value="Isoprenoid_synthase_dom_sf"/>
</dbReference>
<dbReference type="AlphaFoldDB" id="A0A8J6YNM8"/>
<sequence length="327" mass="35840">MQDAHLSRDDDNNHTTALPVSPTVEAPSGKSAKTENFPVGSVLIARHLRPHVEHFYAFARAIDDIADAPELEPEEKIRRLKGFEDTLEGRIPDSPAYGKATALRKSLQETDVPTRHGVDLIAAFVQDAVKTRYDSWDDLMGYCALSAAPVGRYLIDLHGGARTGTTWASDALCAALQVINHLQDCGDDYREIDRVYLPMDWMEQEGARVEDLGGTALTPALRRVLDRCIAGTWDLLDTAACLSADIRDPRLSMEAGVIVEIARALTRKLASEDPLARRVKLTRPELALTALKGVATGLLARYTVAQSDLAARMRDPFANLPKQETGS</sequence>
<dbReference type="EC" id="2.5.1.21" evidence="2"/>
<dbReference type="SUPFAM" id="SSF48576">
    <property type="entry name" value="Terpenoid synthases"/>
    <property type="match status" value="1"/>
</dbReference>
<protein>
    <submittedName>
        <fullName evidence="2">Squalene synthase HpnC</fullName>
        <ecNumber evidence="2">2.5.1.21</ecNumber>
    </submittedName>
</protein>
<feature type="compositionally biased region" description="Basic and acidic residues" evidence="1">
    <location>
        <begin position="1"/>
        <end position="13"/>
    </location>
</feature>